<keyword evidence="1" id="KW-0472">Membrane</keyword>
<dbReference type="EMBL" id="FNUL01000007">
    <property type="protein sequence ID" value="SEF73614.1"/>
    <property type="molecule type" value="Genomic_DNA"/>
</dbReference>
<keyword evidence="1" id="KW-1133">Transmembrane helix</keyword>
<gene>
    <name evidence="2" type="ORF">SAMN05216537_10752</name>
</gene>
<protein>
    <submittedName>
        <fullName evidence="2">ABC-2 type transport system permease protein</fullName>
    </submittedName>
</protein>
<feature type="transmembrane region" description="Helical" evidence="1">
    <location>
        <begin position="350"/>
        <end position="371"/>
    </location>
</feature>
<evidence type="ECO:0000313" key="3">
    <source>
        <dbReference type="Proteomes" id="UP000236726"/>
    </source>
</evidence>
<reference evidence="2 3" key="1">
    <citation type="submission" date="2016-10" db="EMBL/GenBank/DDBJ databases">
        <authorList>
            <person name="de Groot N.N."/>
        </authorList>
    </citation>
    <scope>NUCLEOTIDE SEQUENCE [LARGE SCALE GENOMIC DNA]</scope>
    <source>
        <strain evidence="2 3">D15d</strain>
    </source>
</reference>
<keyword evidence="3" id="KW-1185">Reference proteome</keyword>
<feature type="transmembrane region" description="Helical" evidence="1">
    <location>
        <begin position="21"/>
        <end position="42"/>
    </location>
</feature>
<accession>A0A1H5UF06</accession>
<evidence type="ECO:0000313" key="2">
    <source>
        <dbReference type="EMBL" id="SEF73614.1"/>
    </source>
</evidence>
<organism evidence="2 3">
    <name type="scientific">Lachnospira multipara</name>
    <dbReference type="NCBI Taxonomy" id="28051"/>
    <lineage>
        <taxon>Bacteria</taxon>
        <taxon>Bacillati</taxon>
        <taxon>Bacillota</taxon>
        <taxon>Clostridia</taxon>
        <taxon>Lachnospirales</taxon>
        <taxon>Lachnospiraceae</taxon>
        <taxon>Lachnospira</taxon>
    </lineage>
</organism>
<feature type="transmembrane region" description="Helical" evidence="1">
    <location>
        <begin position="113"/>
        <end position="141"/>
    </location>
</feature>
<feature type="transmembrane region" description="Helical" evidence="1">
    <location>
        <begin position="318"/>
        <end position="338"/>
    </location>
</feature>
<feature type="transmembrane region" description="Helical" evidence="1">
    <location>
        <begin position="184"/>
        <end position="205"/>
    </location>
</feature>
<dbReference type="AlphaFoldDB" id="A0A1H5UF06"/>
<evidence type="ECO:0000256" key="1">
    <source>
        <dbReference type="SAM" id="Phobius"/>
    </source>
</evidence>
<sequence>MNNKRIFSFNLFKQTFSQLKSVGIIGIIGVLFISFTIVFDLVQERMKYSLGQIRAEYEYSKAIVTGLDENGFLIVIIPLLVIAFSLIVWHFLNQRVSSDFYHSLPYTRLALYLSRFMAGVAWLFLILLLNMIIQLVSFLLYKDYLIVDYSGMLLMHLSLFIYGFQALCAFALACALTGNIISNVLTASIIVFLPRFISTIVFSFINTQTILRVDEVPGLFNNIYNFDVAFVFRFVGINHLESFSDIISNPGTYIYSIILSFVYLLLGAYAFNKRKSEYAGKGAISRVLRFIIRTAIVVALNVYSIARFINEDRSIESFWEIVATFLVTIVILGIYEFMSSKRVASIIKAIPSLIVGIVVTVGISLCINMTVKNINNYTPITDNVKNVSISIIGNNYRCEATEYTGVITGKYKITDEEVIDTLIDAYKRTKKKAIKSDIRDFNITDDGYTAVEVQFNSSIIKNKRIVWLSNSDIEKIASKLSDYEDYQKAFDKYPDVNEASFEYDAVIDKLTSSEIKNVYQIAVEELNELDFKDVYMARVKGSSTNIRAYFSKNGKKYKVIIPITQEYTPKALALVMNYCNEDLYEQEEIRTGLADILETYVLNSDTNSLYDEYYISDTSSYYDIYFTDYKFPANEDMESEVLYLDDLEENDGEFLKAIIDALRNGNEITNVDSDDEFIGLNITHMVYDSEYEYYYCDEEYYFYVRID</sequence>
<dbReference type="Proteomes" id="UP000236726">
    <property type="component" value="Unassembled WGS sequence"/>
</dbReference>
<feature type="transmembrane region" description="Helical" evidence="1">
    <location>
        <begin position="253"/>
        <end position="271"/>
    </location>
</feature>
<name>A0A1H5UF06_9FIRM</name>
<dbReference type="RefSeq" id="WP_103952726.1">
    <property type="nucleotide sequence ID" value="NZ_FNUL01000007.1"/>
</dbReference>
<feature type="transmembrane region" description="Helical" evidence="1">
    <location>
        <begin position="71"/>
        <end position="92"/>
    </location>
</feature>
<feature type="transmembrane region" description="Helical" evidence="1">
    <location>
        <begin position="153"/>
        <end position="177"/>
    </location>
</feature>
<feature type="transmembrane region" description="Helical" evidence="1">
    <location>
        <begin position="283"/>
        <end position="306"/>
    </location>
</feature>
<proteinExistence type="predicted"/>
<keyword evidence="1" id="KW-0812">Transmembrane</keyword>